<dbReference type="AlphaFoldDB" id="A0A2S9T174"/>
<organism evidence="2 3">
    <name type="scientific">Aliarcobacter cryaerophilus</name>
    <dbReference type="NCBI Taxonomy" id="28198"/>
    <lineage>
        <taxon>Bacteria</taxon>
        <taxon>Pseudomonadati</taxon>
        <taxon>Campylobacterota</taxon>
        <taxon>Epsilonproteobacteria</taxon>
        <taxon>Campylobacterales</taxon>
        <taxon>Arcobacteraceae</taxon>
        <taxon>Aliarcobacter</taxon>
    </lineage>
</organism>
<accession>A0A2S9T174</accession>
<dbReference type="Proteomes" id="UP000238281">
    <property type="component" value="Unassembled WGS sequence"/>
</dbReference>
<evidence type="ECO:0000313" key="3">
    <source>
        <dbReference type="Proteomes" id="UP000238281"/>
    </source>
</evidence>
<dbReference type="RefSeq" id="WP_026806307.1">
    <property type="nucleotide sequence ID" value="NZ_NERP01000011.1"/>
</dbReference>
<evidence type="ECO:0000259" key="1">
    <source>
        <dbReference type="Pfam" id="PF03235"/>
    </source>
</evidence>
<evidence type="ECO:0000313" key="2">
    <source>
        <dbReference type="EMBL" id="PRM92588.1"/>
    </source>
</evidence>
<dbReference type="InterPro" id="IPR004919">
    <property type="entry name" value="GmrSD_N"/>
</dbReference>
<dbReference type="Pfam" id="PF03235">
    <property type="entry name" value="GmrSD_N"/>
    <property type="match status" value="1"/>
</dbReference>
<sequence length="660" mass="77893">MSDVQYQGKITNFWELLKEHNIVIPIIQRDYAQGRKDKEEIRDNFLNALFQSINTDTPIKLDFIYGSVEDGDSQPLDGQQRLTTLFLLHWYAAVKSQLLNKDIMNVLKKFTYETRISSREFCNTLVLNPIQITKTIVLSSQIVDSAWFFLSWKKDPTIDAMLRTLNDIHKYFFDIENLWEKLTSDANLISFYHIELEDIGLTDDLYIKMNARGKLLSSFENFKASFQKRINDNKWDKEKEFQDTFAFKIDTKWTDLFWIHRKENKIDEAFNRFISTIAMCRQSINKTDNRLQIIKELQDKPDMVRTNMFDENDFIYLTECFDTYCKVFDENLNVKHNFPLFQHAPAENIFSGIVFEGQNASYSLKVLFYAQTEYLIKVSEFNQEKFQDWMRVVRNIVARGDVEKTGNRPTIIRDPGQFYGVINLIYELSSGCEDIYTYLSSNQIKSSFAKEQIEEEKLKAKLIVANPDNKSVIFNTEDTDLLQGKISFALYCIDYEAGMALDIKRLESVKNVISTYFKDDKDINNDLRRALLTIADNDGNYHYYKYWWSFWNVVNANKRSLIDSYLRSLEFYIYGRFSEEYKIYIKKLILKLMNNNLQEIVTNFTPPNDMPNWKIRLIKEPSLLNEMCKSNHIAIPEDEACCYLLKSMRPRDIDGCYLVK</sequence>
<proteinExistence type="predicted"/>
<reference evidence="2 3" key="1">
    <citation type="submission" date="2017-09" db="EMBL/GenBank/DDBJ databases">
        <title>Reassesment of A. cryaerophilus.</title>
        <authorList>
            <person name="Perez-Cataluna A."/>
            <person name="Collado L."/>
            <person name="Salgado O."/>
            <person name="Lefinanco V."/>
            <person name="Figueras M.J."/>
        </authorList>
    </citation>
    <scope>NUCLEOTIDE SEQUENCE [LARGE SCALE GENOMIC DNA]</scope>
    <source>
        <strain evidence="2 3">LMG 10210</strain>
    </source>
</reference>
<dbReference type="EMBL" id="NXGE01000009">
    <property type="protein sequence ID" value="PRM92588.1"/>
    <property type="molecule type" value="Genomic_DNA"/>
</dbReference>
<gene>
    <name evidence="2" type="ORF">CJ673_10115</name>
</gene>
<protein>
    <submittedName>
        <fullName evidence="2">DUF262 domain-containing protein</fullName>
    </submittedName>
</protein>
<feature type="domain" description="GmrSD restriction endonucleases N-terminal" evidence="1">
    <location>
        <begin position="15"/>
        <end position="226"/>
    </location>
</feature>
<name>A0A2S9T174_9BACT</name>
<comment type="caution">
    <text evidence="2">The sequence shown here is derived from an EMBL/GenBank/DDBJ whole genome shotgun (WGS) entry which is preliminary data.</text>
</comment>